<reference evidence="3 4" key="1">
    <citation type="submission" date="2024-01" db="EMBL/GenBank/DDBJ databases">
        <title>A draft genome for the cacao thread blight pathogen Marasmiellus scandens.</title>
        <authorList>
            <person name="Baruah I.K."/>
            <person name="Leung J."/>
            <person name="Bukari Y."/>
            <person name="Amoako-Attah I."/>
            <person name="Meinhardt L.W."/>
            <person name="Bailey B.A."/>
            <person name="Cohen S.P."/>
        </authorList>
    </citation>
    <scope>NUCLEOTIDE SEQUENCE [LARGE SCALE GENOMIC DNA]</scope>
    <source>
        <strain evidence="3 4">GH-19</strain>
    </source>
</reference>
<protein>
    <recommendedName>
        <fullName evidence="2">F-box domain-containing protein</fullName>
    </recommendedName>
</protein>
<proteinExistence type="predicted"/>
<feature type="compositionally biased region" description="Polar residues" evidence="1">
    <location>
        <begin position="43"/>
        <end position="52"/>
    </location>
</feature>
<gene>
    <name evidence="3" type="ORF">VKT23_013188</name>
</gene>
<feature type="domain" description="F-box" evidence="2">
    <location>
        <begin position="119"/>
        <end position="168"/>
    </location>
</feature>
<dbReference type="SUPFAM" id="SSF81383">
    <property type="entry name" value="F-box domain"/>
    <property type="match status" value="1"/>
</dbReference>
<organism evidence="3 4">
    <name type="scientific">Marasmiellus scandens</name>
    <dbReference type="NCBI Taxonomy" id="2682957"/>
    <lineage>
        <taxon>Eukaryota</taxon>
        <taxon>Fungi</taxon>
        <taxon>Dikarya</taxon>
        <taxon>Basidiomycota</taxon>
        <taxon>Agaricomycotina</taxon>
        <taxon>Agaricomycetes</taxon>
        <taxon>Agaricomycetidae</taxon>
        <taxon>Agaricales</taxon>
        <taxon>Marasmiineae</taxon>
        <taxon>Omphalotaceae</taxon>
        <taxon>Marasmiellus</taxon>
    </lineage>
</organism>
<sequence>MTRRSSRLEGKGKTATNAPVESDPEHSSDPTKPQRKRAKLSADDTSSENNHQLYGEEVETSSVGEQLAISEEEDFEAPVTKRKRKRGGAKLPSTNAKTTKLVPADARFKKVRGKLGLLQKVATDMPLDVIFEIFSYLEPLDILRLSRTSLDLRNLLTTRSSEHVWRTARFNFEGLPPLPPDLNEMQFAHLAFDNYCHVCGHHPCDNVMWTARTRCCIQKCIPNALVSYADLTYKYPEVSQPIGPDIAAIIRSTPQISIWRRGHPNRGVWYNASAFAKLYEDYQKIKEEESRTAIEEWAGNLASEHETRNQHDALLEAWQSGKRRDRSDQLKERREQRRQDIENRLIALGWGPEVELLKTTWEFDNHKSFRQAAKVTDGVWAKIGPEFVKMAQDRRASVQKSRRIKILRQRHVLLQELYCKFINAQGCTENQIYPSFGDILESSIFRTILWDTPLDTEVTEDDFTGGFAQVPVFIEDWRESKTQEVVERMREDIREASVNDLRSITSVFSCVRCRAKLWYPQILSHSCCFAHEEFVPDNRDPDYNPYHDLAESPWTKSVVIYSQSSSEAMKTILRLCNLTPDTTTLSTLNELNPIFECMTCTNSYRGRTFMRWLRILHDHSLHDFSIDSFNDIRERVLNAEKPPFVMENGWVEHFLCNKCGESEGVDKTGVKMTFASLATHLTVM</sequence>
<dbReference type="CDD" id="cd09917">
    <property type="entry name" value="F-box_SF"/>
    <property type="match status" value="1"/>
</dbReference>
<dbReference type="InterPro" id="IPR001810">
    <property type="entry name" value="F-box_dom"/>
</dbReference>
<evidence type="ECO:0000259" key="2">
    <source>
        <dbReference type="PROSITE" id="PS50181"/>
    </source>
</evidence>
<evidence type="ECO:0000256" key="1">
    <source>
        <dbReference type="SAM" id="MobiDB-lite"/>
    </source>
</evidence>
<dbReference type="Proteomes" id="UP001498398">
    <property type="component" value="Unassembled WGS sequence"/>
</dbReference>
<feature type="compositionally biased region" description="Basic and acidic residues" evidence="1">
    <location>
        <begin position="1"/>
        <end position="12"/>
    </location>
</feature>
<accession>A0ABR1J7P7</accession>
<feature type="region of interest" description="Disordered" evidence="1">
    <location>
        <begin position="1"/>
        <end position="94"/>
    </location>
</feature>
<dbReference type="PROSITE" id="PS50181">
    <property type="entry name" value="FBOX"/>
    <property type="match status" value="1"/>
</dbReference>
<keyword evidence="4" id="KW-1185">Reference proteome</keyword>
<dbReference type="Pfam" id="PF00646">
    <property type="entry name" value="F-box"/>
    <property type="match status" value="1"/>
</dbReference>
<comment type="caution">
    <text evidence="3">The sequence shown here is derived from an EMBL/GenBank/DDBJ whole genome shotgun (WGS) entry which is preliminary data.</text>
</comment>
<evidence type="ECO:0000313" key="4">
    <source>
        <dbReference type="Proteomes" id="UP001498398"/>
    </source>
</evidence>
<dbReference type="EMBL" id="JBANRG010000035">
    <property type="protein sequence ID" value="KAK7449715.1"/>
    <property type="molecule type" value="Genomic_DNA"/>
</dbReference>
<dbReference type="InterPro" id="IPR036047">
    <property type="entry name" value="F-box-like_dom_sf"/>
</dbReference>
<name>A0ABR1J7P7_9AGAR</name>
<dbReference type="SMART" id="SM00256">
    <property type="entry name" value="FBOX"/>
    <property type="match status" value="1"/>
</dbReference>
<evidence type="ECO:0000313" key="3">
    <source>
        <dbReference type="EMBL" id="KAK7449715.1"/>
    </source>
</evidence>